<gene>
    <name evidence="4" type="ORF">CYLTODRAFT_420764</name>
</gene>
<keyword evidence="5" id="KW-1185">Reference proteome</keyword>
<dbReference type="OrthoDB" id="296187at2759"/>
<dbReference type="InterPro" id="IPR036126">
    <property type="entry name" value="TBCA_sf"/>
</dbReference>
<organism evidence="4 5">
    <name type="scientific">Cylindrobasidium torrendii FP15055 ss-10</name>
    <dbReference type="NCBI Taxonomy" id="1314674"/>
    <lineage>
        <taxon>Eukaryota</taxon>
        <taxon>Fungi</taxon>
        <taxon>Dikarya</taxon>
        <taxon>Basidiomycota</taxon>
        <taxon>Agaricomycotina</taxon>
        <taxon>Agaricomycetes</taxon>
        <taxon>Agaricomycetidae</taxon>
        <taxon>Agaricales</taxon>
        <taxon>Marasmiineae</taxon>
        <taxon>Physalacriaceae</taxon>
        <taxon>Cylindrobasidium</taxon>
    </lineage>
</organism>
<proteinExistence type="inferred from homology"/>
<evidence type="ECO:0000256" key="1">
    <source>
        <dbReference type="ARBA" id="ARBA00006806"/>
    </source>
</evidence>
<sequence length="92" mass="10472">MKEHTLYRKEAEDNKVKLDKMIASGIAEDEWEVKNAKRVLDESNRMIEDSATRAGRAAGELRDLVVSVKTKPEFQENPELLNAETVLEEVTI</sequence>
<evidence type="ECO:0000313" key="4">
    <source>
        <dbReference type="EMBL" id="KIY69363.1"/>
    </source>
</evidence>
<dbReference type="PANTHER" id="PTHR21500">
    <property type="entry name" value="TUBULIN-SPECIFIC CHAPERONE A"/>
    <property type="match status" value="1"/>
</dbReference>
<dbReference type="Proteomes" id="UP000054007">
    <property type="component" value="Unassembled WGS sequence"/>
</dbReference>
<dbReference type="GO" id="GO:0048487">
    <property type="term" value="F:beta-tubulin binding"/>
    <property type="evidence" value="ECO:0007669"/>
    <property type="project" value="InterPro"/>
</dbReference>
<dbReference type="PANTHER" id="PTHR21500:SF0">
    <property type="entry name" value="TUBULIN-SPECIFIC CHAPERONE A"/>
    <property type="match status" value="1"/>
</dbReference>
<keyword evidence="3" id="KW-0493">Microtubule</keyword>
<evidence type="ECO:0000256" key="2">
    <source>
        <dbReference type="ARBA" id="ARBA00023186"/>
    </source>
</evidence>
<comment type="subunit">
    <text evidence="3">Supercomplex made of cofactors A to E. Cofactors A and D function by capturing and stabilizing tubulin in a quasi-native conformation. Cofactor E binds to the cofactor D-tubulin complex; interaction with cofactor C then causes the release of tubulin polypeptides that are committed to the native state.</text>
</comment>
<dbReference type="Gene3D" id="1.20.58.90">
    <property type="match status" value="1"/>
</dbReference>
<dbReference type="GO" id="GO:0005829">
    <property type="term" value="C:cytosol"/>
    <property type="evidence" value="ECO:0007669"/>
    <property type="project" value="TreeGrafter"/>
</dbReference>
<accession>A0A0D7BFP1</accession>
<dbReference type="GO" id="GO:0007023">
    <property type="term" value="P:post-chaperonin tubulin folding pathway"/>
    <property type="evidence" value="ECO:0007669"/>
    <property type="project" value="UniProtKB-UniRule"/>
</dbReference>
<reference evidence="4 5" key="1">
    <citation type="journal article" date="2015" name="Fungal Genet. Biol.">
        <title>Evolution of novel wood decay mechanisms in Agaricales revealed by the genome sequences of Fistulina hepatica and Cylindrobasidium torrendii.</title>
        <authorList>
            <person name="Floudas D."/>
            <person name="Held B.W."/>
            <person name="Riley R."/>
            <person name="Nagy L.G."/>
            <person name="Koehler G."/>
            <person name="Ransdell A.S."/>
            <person name="Younus H."/>
            <person name="Chow J."/>
            <person name="Chiniquy J."/>
            <person name="Lipzen A."/>
            <person name="Tritt A."/>
            <person name="Sun H."/>
            <person name="Haridas S."/>
            <person name="LaButti K."/>
            <person name="Ohm R.A."/>
            <person name="Kues U."/>
            <person name="Blanchette R.A."/>
            <person name="Grigoriev I.V."/>
            <person name="Minto R.E."/>
            <person name="Hibbett D.S."/>
        </authorList>
    </citation>
    <scope>NUCLEOTIDE SEQUENCE [LARGE SCALE GENOMIC DNA]</scope>
    <source>
        <strain evidence="4 5">FP15055 ss-10</strain>
    </source>
</reference>
<dbReference type="InterPro" id="IPR004226">
    <property type="entry name" value="TBCA"/>
</dbReference>
<dbReference type="GO" id="GO:0007021">
    <property type="term" value="P:tubulin complex assembly"/>
    <property type="evidence" value="ECO:0007669"/>
    <property type="project" value="UniProtKB-UniRule"/>
</dbReference>
<dbReference type="EMBL" id="KN880485">
    <property type="protein sequence ID" value="KIY69363.1"/>
    <property type="molecule type" value="Genomic_DNA"/>
</dbReference>
<keyword evidence="3" id="KW-0206">Cytoskeleton</keyword>
<evidence type="ECO:0000313" key="5">
    <source>
        <dbReference type="Proteomes" id="UP000054007"/>
    </source>
</evidence>
<dbReference type="AlphaFoldDB" id="A0A0D7BFP1"/>
<protein>
    <recommendedName>
        <fullName evidence="3">Tubulin-specific chaperone A</fullName>
    </recommendedName>
</protein>
<dbReference type="SUPFAM" id="SSF46988">
    <property type="entry name" value="Tubulin chaperone cofactor A"/>
    <property type="match status" value="1"/>
</dbReference>
<comment type="subcellular location">
    <subcellularLocation>
        <location evidence="3">Cytoplasm</location>
        <location evidence="3">Cytoskeleton</location>
    </subcellularLocation>
</comment>
<comment type="similarity">
    <text evidence="1 3">Belongs to the TBCA family.</text>
</comment>
<dbReference type="GO" id="GO:0005874">
    <property type="term" value="C:microtubule"/>
    <property type="evidence" value="ECO:0007669"/>
    <property type="project" value="UniProtKB-KW"/>
</dbReference>
<dbReference type="STRING" id="1314674.A0A0D7BFP1"/>
<keyword evidence="2 3" id="KW-0143">Chaperone</keyword>
<keyword evidence="3" id="KW-0963">Cytoplasm</keyword>
<name>A0A0D7BFP1_9AGAR</name>
<dbReference type="Pfam" id="PF02970">
    <property type="entry name" value="TBCA"/>
    <property type="match status" value="1"/>
</dbReference>
<evidence type="ECO:0000256" key="3">
    <source>
        <dbReference type="RuleBase" id="RU364030"/>
    </source>
</evidence>